<dbReference type="Pfam" id="PF01496">
    <property type="entry name" value="V_ATPase_I"/>
    <property type="match status" value="2"/>
</dbReference>
<keyword evidence="7 8" id="KW-0472">Membrane</keyword>
<accession>A0A8J6M8L3</accession>
<dbReference type="Proteomes" id="UP000607645">
    <property type="component" value="Unassembled WGS sequence"/>
</dbReference>
<keyword evidence="5 8" id="KW-1133">Transmembrane helix</keyword>
<dbReference type="GO" id="GO:0033179">
    <property type="term" value="C:proton-transporting V-type ATPase, V0 domain"/>
    <property type="evidence" value="ECO:0007669"/>
    <property type="project" value="InterPro"/>
</dbReference>
<evidence type="ECO:0000256" key="5">
    <source>
        <dbReference type="ARBA" id="ARBA00022989"/>
    </source>
</evidence>
<comment type="similarity">
    <text evidence="2">Belongs to the V-ATPase 116 kDa subunit family.</text>
</comment>
<keyword evidence="3" id="KW-0813">Transport</keyword>
<evidence type="ECO:0000256" key="2">
    <source>
        <dbReference type="ARBA" id="ARBA00009904"/>
    </source>
</evidence>
<dbReference type="RefSeq" id="WP_186919891.1">
    <property type="nucleotide sequence ID" value="NZ_JACOPQ010000012.1"/>
</dbReference>
<evidence type="ECO:0000256" key="7">
    <source>
        <dbReference type="ARBA" id="ARBA00023136"/>
    </source>
</evidence>
<feature type="transmembrane region" description="Helical" evidence="8">
    <location>
        <begin position="599"/>
        <end position="623"/>
    </location>
</feature>
<feature type="transmembrane region" description="Helical" evidence="8">
    <location>
        <begin position="571"/>
        <end position="593"/>
    </location>
</feature>
<keyword evidence="10" id="KW-1185">Reference proteome</keyword>
<sequence length="662" mass="73337">MAIVKMKRLRVIALAEERDELLARLLHVGCVEVTEPEGALSDPEWMALLHRDTSALGDVKASANAVNAALEALRKYAPETKKKLLDKLFVTRKAIKESEFLNGKALETALNSAAEINQRTQRISQIYTQGNRISAQRAALVPWASLDLPLDTKSTEHAQISFHTCPAGVDLAEVRAALLQAAPSAELFEASVDKELHYLLLVCHRDEAETVAETVKPWSFSTVSFKEFGGTAAENITRIDAELAENAKEREHVAAEITAMGGVRQDLQICADRLVAELAKQAAREKLLTNGTIVFLEGWITEPGLPKAEAEMMNYACAWETAEPLEEEEPPVLLENPHWMNPINMVTEMYSMPAYRGIDPNPLIFFTFLFFFGFMFADVAYGIIIWALCFYITRKYHPKYTMGYMFRLGQYMGIATAICGVFTGGFFGDVIPKFAEMMLGIPPTELPRWLQIFNNGIVVNPINSPMNALILAIVIGVVHLLFGQCIHIYMGFRDGTSVDALLDVVPWWAFFASIGLVVAGLPWWTILIGCLILVLTQGHTKRGILGKLMGGVASLYDVTSWLSDILSYSRLMALMLATSVIASVMNTLGTLGGLSVMGIIMFIVVFIIGHVFNVGVNVIGTFVHAARLHYLEFFGKFYEEGGAPFQPLSYKTKYVDIIEEEN</sequence>
<dbReference type="GO" id="GO:0051117">
    <property type="term" value="F:ATPase binding"/>
    <property type="evidence" value="ECO:0007669"/>
    <property type="project" value="TreeGrafter"/>
</dbReference>
<evidence type="ECO:0000313" key="10">
    <source>
        <dbReference type="Proteomes" id="UP000607645"/>
    </source>
</evidence>
<feature type="transmembrane region" description="Helical" evidence="8">
    <location>
        <begin position="363"/>
        <end position="388"/>
    </location>
</feature>
<gene>
    <name evidence="9" type="ORF">H8S62_13930</name>
</gene>
<keyword evidence="4 8" id="KW-0812">Transmembrane</keyword>
<evidence type="ECO:0000256" key="4">
    <source>
        <dbReference type="ARBA" id="ARBA00022692"/>
    </source>
</evidence>
<proteinExistence type="inferred from homology"/>
<dbReference type="AlphaFoldDB" id="A0A8J6M8L3"/>
<evidence type="ECO:0000313" key="9">
    <source>
        <dbReference type="EMBL" id="MBC5738107.1"/>
    </source>
</evidence>
<keyword evidence="6" id="KW-0406">Ion transport</keyword>
<name>A0A8J6M8L3_9FIRM</name>
<comment type="caution">
    <text evidence="9">The sequence shown here is derived from an EMBL/GenBank/DDBJ whole genome shotgun (WGS) entry which is preliminary data.</text>
</comment>
<organism evidence="9 10">
    <name type="scientific">Lawsonibacter faecis</name>
    <dbReference type="NCBI Taxonomy" id="2763052"/>
    <lineage>
        <taxon>Bacteria</taxon>
        <taxon>Bacillati</taxon>
        <taxon>Bacillota</taxon>
        <taxon>Clostridia</taxon>
        <taxon>Eubacteriales</taxon>
        <taxon>Oscillospiraceae</taxon>
        <taxon>Lawsonibacter</taxon>
    </lineage>
</organism>
<dbReference type="GO" id="GO:0046961">
    <property type="term" value="F:proton-transporting ATPase activity, rotational mechanism"/>
    <property type="evidence" value="ECO:0007669"/>
    <property type="project" value="InterPro"/>
</dbReference>
<dbReference type="InterPro" id="IPR002490">
    <property type="entry name" value="V-ATPase_116kDa_su"/>
</dbReference>
<comment type="subcellular location">
    <subcellularLocation>
        <location evidence="1">Membrane</location>
        <topology evidence="1">Multi-pass membrane protein</topology>
    </subcellularLocation>
</comment>
<feature type="transmembrane region" description="Helical" evidence="8">
    <location>
        <begin position="408"/>
        <end position="428"/>
    </location>
</feature>
<dbReference type="GO" id="GO:0007035">
    <property type="term" value="P:vacuolar acidification"/>
    <property type="evidence" value="ECO:0007669"/>
    <property type="project" value="TreeGrafter"/>
</dbReference>
<dbReference type="PANTHER" id="PTHR11629">
    <property type="entry name" value="VACUOLAR PROTON ATPASES"/>
    <property type="match status" value="1"/>
</dbReference>
<evidence type="ECO:0000256" key="6">
    <source>
        <dbReference type="ARBA" id="ARBA00023065"/>
    </source>
</evidence>
<evidence type="ECO:0000256" key="1">
    <source>
        <dbReference type="ARBA" id="ARBA00004141"/>
    </source>
</evidence>
<reference evidence="9" key="1">
    <citation type="submission" date="2020-08" db="EMBL/GenBank/DDBJ databases">
        <title>Genome public.</title>
        <authorList>
            <person name="Liu C."/>
            <person name="Sun Q."/>
        </authorList>
    </citation>
    <scope>NUCLEOTIDE SEQUENCE</scope>
    <source>
        <strain evidence="9">NSJ-52</strain>
    </source>
</reference>
<dbReference type="GO" id="GO:0016471">
    <property type="term" value="C:vacuolar proton-transporting V-type ATPase complex"/>
    <property type="evidence" value="ECO:0007669"/>
    <property type="project" value="TreeGrafter"/>
</dbReference>
<dbReference type="EMBL" id="JACOPQ010000012">
    <property type="protein sequence ID" value="MBC5738107.1"/>
    <property type="molecule type" value="Genomic_DNA"/>
</dbReference>
<feature type="transmembrane region" description="Helical" evidence="8">
    <location>
        <begin position="510"/>
        <end position="535"/>
    </location>
</feature>
<evidence type="ECO:0000256" key="3">
    <source>
        <dbReference type="ARBA" id="ARBA00022448"/>
    </source>
</evidence>
<evidence type="ECO:0000256" key="8">
    <source>
        <dbReference type="SAM" id="Phobius"/>
    </source>
</evidence>
<dbReference type="PANTHER" id="PTHR11629:SF63">
    <property type="entry name" value="V-TYPE PROTON ATPASE SUBUNIT A"/>
    <property type="match status" value="1"/>
</dbReference>
<protein>
    <submittedName>
        <fullName evidence="9">V-type ATP synthase subunit I</fullName>
    </submittedName>
</protein>
<feature type="transmembrane region" description="Helical" evidence="8">
    <location>
        <begin position="468"/>
        <end position="490"/>
    </location>
</feature>